<evidence type="ECO:0000256" key="1">
    <source>
        <dbReference type="ARBA" id="ARBA00004123"/>
    </source>
</evidence>
<feature type="compositionally biased region" description="Basic and acidic residues" evidence="9">
    <location>
        <begin position="1776"/>
        <end position="1923"/>
    </location>
</feature>
<feature type="compositionally biased region" description="Basic and acidic residues" evidence="9">
    <location>
        <begin position="522"/>
        <end position="536"/>
    </location>
</feature>
<feature type="region of interest" description="Disordered" evidence="9">
    <location>
        <begin position="870"/>
        <end position="895"/>
    </location>
</feature>
<feature type="region of interest" description="Disordered" evidence="9">
    <location>
        <begin position="300"/>
        <end position="326"/>
    </location>
</feature>
<dbReference type="PANTHER" id="PTHR13142">
    <property type="entry name" value="INNER CENTROMERE PROTEIN"/>
    <property type="match status" value="1"/>
</dbReference>
<evidence type="ECO:0000313" key="12">
    <source>
        <dbReference type="Proteomes" id="UP000244005"/>
    </source>
</evidence>
<feature type="coiled-coil region" evidence="8">
    <location>
        <begin position="1677"/>
        <end position="1716"/>
    </location>
</feature>
<feature type="region of interest" description="Disordered" evidence="9">
    <location>
        <begin position="612"/>
        <end position="643"/>
    </location>
</feature>
<evidence type="ECO:0000313" key="11">
    <source>
        <dbReference type="EMBL" id="PTQ44488.1"/>
    </source>
</evidence>
<dbReference type="OrthoDB" id="6123at2759"/>
<feature type="region of interest" description="Disordered" evidence="9">
    <location>
        <begin position="1559"/>
        <end position="1601"/>
    </location>
</feature>
<feature type="region of interest" description="Disordered" evidence="9">
    <location>
        <begin position="2019"/>
        <end position="2053"/>
    </location>
</feature>
<feature type="region of interest" description="Disordered" evidence="9">
    <location>
        <begin position="241"/>
        <end position="263"/>
    </location>
</feature>
<evidence type="ECO:0000256" key="4">
    <source>
        <dbReference type="ARBA" id="ARBA00022490"/>
    </source>
</evidence>
<gene>
    <name evidence="11" type="ORF">MARPO_0020s0135</name>
</gene>
<dbReference type="Pfam" id="PF03941">
    <property type="entry name" value="INCENP_ARK-bind"/>
    <property type="match status" value="1"/>
</dbReference>
<name>A0A2R6XEF7_MARPO</name>
<proteinExistence type="inferred from homology"/>
<feature type="compositionally biased region" description="Basic residues" evidence="9">
    <location>
        <begin position="251"/>
        <end position="262"/>
    </location>
</feature>
<feature type="compositionally biased region" description="Basic and acidic residues" evidence="9">
    <location>
        <begin position="1565"/>
        <end position="1574"/>
    </location>
</feature>
<keyword evidence="5" id="KW-0159">Chromosome partition</keyword>
<comment type="subcellular location">
    <subcellularLocation>
        <location evidence="2">Cytoplasm</location>
        <location evidence="2">Cytoskeleton</location>
        <location evidence="2">Spindle</location>
    </subcellularLocation>
    <subcellularLocation>
        <location evidence="1">Nucleus</location>
    </subcellularLocation>
</comment>
<evidence type="ECO:0000256" key="6">
    <source>
        <dbReference type="ARBA" id="ARBA00023212"/>
    </source>
</evidence>
<dbReference type="Gramene" id="Mp4g23720.1">
    <property type="protein sequence ID" value="Mp4g23720.1.cds"/>
    <property type="gene ID" value="Mp4g23720"/>
</dbReference>
<evidence type="ECO:0000256" key="9">
    <source>
        <dbReference type="SAM" id="MobiDB-lite"/>
    </source>
</evidence>
<sequence length="2139" mass="236520">MDPSWMEVVLDSIKNYQLQTKQLFEQQEALLLQRCNEITSTNRPAKRRKASKQCYGVEGKENFFTGSTSQKQQSNFKRIDVSGRHLQRLVNSSKEERVSKPCLGTESKEIDEKNPEIEMVGSEKLQEALDERSVEKEGQLNNVELRHVESPIEVLSAPSPCLEIRSKSPPKLIPGRGRKRGCVAEKAGELSVTTDALESQDDPPGVGRSAKTDDEPQAPRPVAAPAPMRMTRARAKLLDKCDGSVVDAQPKGKKPKGQKGRVKVLPQEISARKADDIGVQTIDEKVTRTEQIPDVVARQAEGSEDAGREHMNQIQDVGAAAPVKEPGVQKVRSKAMFEDTDAIVRIDVPLNPKSNLLSQEELQSGHETKKDDVERQVGGEDLVRNEHRNQEKDVSQAASALEGQSVKKARTLMGRSKAVSETTPAISGDEISLRCDHYLQLQVENQLGHEGFQIDAERLSEGDDHLSNEHRKQDSQAAHTLRKKPVKKLRAQKGRSKVITTERTTSDSDDSSAGHLGSLHEQVGHERCEGDTDKQYGRARSVRNSHVKSVICEEGIVVIPQDQSVKKLTPQKGYAEAGSRSQADPVVYGAQDVRNETVIDSETGPMVTVPQSQMLETDGGLKRRRLGLKQKGSEKPLPEPYLSKVGDLTETSLYVHSAGEENMNTQIAQALDDQHNEDVGEAIIEATREDHDDCSLAELDSERWEDIKRSVKVRKGRGKAVSNFLGYADSDLFPLRSFDMALEQDRYEIENDVTPKEGLKGLMQTSRPFSDLLQKLDAAAFASTQRSLQKESQMGAGRKDDGTHGRQSGAFSGEEFVPMNLNTCGELSANVGKERGIHDVNHEPLIYSGKESVSRNSVFGSFSEQGKVGIRGGASVTPKSSSQGPGPISESLEESAGAVVSGRGFRHLVSELKLELESTEPRRLDPELVIDLFQGNDSVNVRQTVQQSSCPLSGTNRARSNDGHQTVLARASTGKGNSTEWTVELTGGRKLVLEGDDKYFTQSIQTFADTQEMGQEDSTIPEAPEPNVDPELEEFSFVALEQVRIETEHQGGDASPVQEAGIKGIKLRIRPFSDFSDPQPSTQKKAGSSIFSLVKGEPRKSDVKQSMLLVASEEPTTLESPKSRNLDVVAMTPIRGKVDASNRNFPEKEDWRSTGTKSIAQMAAGGVPDLFKEVFTMKTPLRSQKRNWTKALGECQPMGRELSPPFHVREGRRSHKSASVNNRSSHSHKLRSSSPVEDHESGGSGVKNCSAAKLSCTTAAASPKVEVSGGELHHKRTNLVLTPNSNGNVPNTHTHHDVFSPVRVDLSNDLRRIVHEGQCRTGIYDSSRRDISYKSGNLGVLSQVVAVSPPSTFGQQSQPRGVVNEALNPPQPVSTEDCSGDTVVLSDDDQDTLTSKLKSVDSFRQGETCNLMVPSLPSSQPEVMLMSTHTLEDLNPLCGSSTYGVHRADSKLAVEDTRNRSEEKSCKLLEREIRSGGKEVEGDRITRSGHMSITKASGSGAFVESLERSKRTLQSPLCSERKKSRLSLADGSVKSLGLGRTSLHSGSSLREILPEDVAQVSGAESFHEAEDDAHSGSTKCGDDEDEGVASESNSNDGECEIADNSMSVSSFGKTCIEETSTLKVSQSIDKPRTNSNILNPYAQSTRLLSNVRTLIPVSQRPAPNFIPNGKRDVKVKALEAAEAARRLQEKREMEKRERMQKRADAIARRAMEKEKAKEEFYKAELESKASQKALSDSNTVKDSSALAGKAVLTDCTNSKSLQSPKSKSTRALAVKTKMEQEKAKRLEEDLRKKEEERKKKEAEVLARKRKKEEAEKKEREEKRRRQEDMLKQRKEQEERLRAELEEKEHRHRVLEEAERERKALEEESRRQRRAEREKERERRQKEELELKAARQAEKEAERKRKEEAFLTYKASEEHDHRVGESIGAASRLRSQHSTGLSTEKLRSSNLLSSGASLSFSRPARVPSTAFDGRTHLMATPMVQNKGPTSALSAVKMQPLVTAGKSLEVDHGPKLFATPTLAAVKEGDPGPQSYEISPYRNSSDDDEDEERLPRPKKFIPAWASKENLMPQLLRQLTQDPDEIFAGTKTCSLKEVFGTNGSKKVLDFGRRSGSGDWVKDRVSWKEELQYKIDMGYMSHMH</sequence>
<dbReference type="GO" id="GO:0005819">
    <property type="term" value="C:spindle"/>
    <property type="evidence" value="ECO:0007669"/>
    <property type="project" value="UniProtKB-SubCell"/>
</dbReference>
<keyword evidence="6" id="KW-0206">Cytoskeleton</keyword>
<evidence type="ECO:0000256" key="7">
    <source>
        <dbReference type="ARBA" id="ARBA00023242"/>
    </source>
</evidence>
<feature type="compositionally biased region" description="Polar residues" evidence="9">
    <location>
        <begin position="1754"/>
        <end position="1766"/>
    </location>
</feature>
<evidence type="ECO:0000256" key="3">
    <source>
        <dbReference type="ARBA" id="ARBA00010042"/>
    </source>
</evidence>
<keyword evidence="4" id="KW-0963">Cytoplasm</keyword>
<dbReference type="GO" id="GO:0007059">
    <property type="term" value="P:chromosome segregation"/>
    <property type="evidence" value="ECO:0007669"/>
    <property type="project" value="UniProtKB-KW"/>
</dbReference>
<keyword evidence="7" id="KW-0539">Nucleus</keyword>
<feature type="compositionally biased region" description="Polar residues" evidence="9">
    <location>
        <begin position="1730"/>
        <end position="1742"/>
    </location>
</feature>
<dbReference type="InterPro" id="IPR005635">
    <property type="entry name" value="Inner_centromere_prot_ARK-bd"/>
</dbReference>
<keyword evidence="12" id="KW-1185">Reference proteome</keyword>
<reference evidence="12" key="1">
    <citation type="journal article" date="2017" name="Cell">
        <title>Insights into land plant evolution garnered from the Marchantia polymorpha genome.</title>
        <authorList>
            <person name="Bowman J.L."/>
            <person name="Kohchi T."/>
            <person name="Yamato K.T."/>
            <person name="Jenkins J."/>
            <person name="Shu S."/>
            <person name="Ishizaki K."/>
            <person name="Yamaoka S."/>
            <person name="Nishihama R."/>
            <person name="Nakamura Y."/>
            <person name="Berger F."/>
            <person name="Adam C."/>
            <person name="Aki S.S."/>
            <person name="Althoff F."/>
            <person name="Araki T."/>
            <person name="Arteaga-Vazquez M.A."/>
            <person name="Balasubrmanian S."/>
            <person name="Barry K."/>
            <person name="Bauer D."/>
            <person name="Boehm C.R."/>
            <person name="Briginshaw L."/>
            <person name="Caballero-Perez J."/>
            <person name="Catarino B."/>
            <person name="Chen F."/>
            <person name="Chiyoda S."/>
            <person name="Chovatia M."/>
            <person name="Davies K.M."/>
            <person name="Delmans M."/>
            <person name="Demura T."/>
            <person name="Dierschke T."/>
            <person name="Dolan L."/>
            <person name="Dorantes-Acosta A.E."/>
            <person name="Eklund D.M."/>
            <person name="Florent S.N."/>
            <person name="Flores-Sandoval E."/>
            <person name="Fujiyama A."/>
            <person name="Fukuzawa H."/>
            <person name="Galik B."/>
            <person name="Grimanelli D."/>
            <person name="Grimwood J."/>
            <person name="Grossniklaus U."/>
            <person name="Hamada T."/>
            <person name="Haseloff J."/>
            <person name="Hetherington A.J."/>
            <person name="Higo A."/>
            <person name="Hirakawa Y."/>
            <person name="Hundley H.N."/>
            <person name="Ikeda Y."/>
            <person name="Inoue K."/>
            <person name="Inoue S.I."/>
            <person name="Ishida S."/>
            <person name="Jia Q."/>
            <person name="Kakita M."/>
            <person name="Kanazawa T."/>
            <person name="Kawai Y."/>
            <person name="Kawashima T."/>
            <person name="Kennedy M."/>
            <person name="Kinose K."/>
            <person name="Kinoshita T."/>
            <person name="Kohara Y."/>
            <person name="Koide E."/>
            <person name="Komatsu K."/>
            <person name="Kopischke S."/>
            <person name="Kubo M."/>
            <person name="Kyozuka J."/>
            <person name="Lagercrantz U."/>
            <person name="Lin S.S."/>
            <person name="Lindquist E."/>
            <person name="Lipzen A.M."/>
            <person name="Lu C.W."/>
            <person name="De Luna E."/>
            <person name="Martienssen R.A."/>
            <person name="Minamino N."/>
            <person name="Mizutani M."/>
            <person name="Mizutani M."/>
            <person name="Mochizuki N."/>
            <person name="Monte I."/>
            <person name="Mosher R."/>
            <person name="Nagasaki H."/>
            <person name="Nakagami H."/>
            <person name="Naramoto S."/>
            <person name="Nishitani K."/>
            <person name="Ohtani M."/>
            <person name="Okamoto T."/>
            <person name="Okumura M."/>
            <person name="Phillips J."/>
            <person name="Pollak B."/>
            <person name="Reinders A."/>
            <person name="Rovekamp M."/>
            <person name="Sano R."/>
            <person name="Sawa S."/>
            <person name="Schmid M.W."/>
            <person name="Shirakawa M."/>
            <person name="Solano R."/>
            <person name="Spunde A."/>
            <person name="Suetsugu N."/>
            <person name="Sugano S."/>
            <person name="Sugiyama A."/>
            <person name="Sun R."/>
            <person name="Suzuki Y."/>
            <person name="Takenaka M."/>
            <person name="Takezawa D."/>
            <person name="Tomogane H."/>
            <person name="Tsuzuki M."/>
            <person name="Ueda T."/>
            <person name="Umeda M."/>
            <person name="Ward J.M."/>
            <person name="Watanabe Y."/>
            <person name="Yazaki K."/>
            <person name="Yokoyama R."/>
            <person name="Yoshitake Y."/>
            <person name="Yotsui I."/>
            <person name="Zachgo S."/>
            <person name="Schmutz J."/>
        </authorList>
    </citation>
    <scope>NUCLEOTIDE SEQUENCE [LARGE SCALE GENOMIC DNA]</scope>
    <source>
        <strain evidence="12">Tak-1</strain>
    </source>
</reference>
<feature type="domain" description="Inner centromere protein ARK-binding" evidence="10">
    <location>
        <begin position="2040"/>
        <end position="2095"/>
    </location>
</feature>
<dbReference type="GO" id="GO:0005634">
    <property type="term" value="C:nucleus"/>
    <property type="evidence" value="ECO:0007669"/>
    <property type="project" value="UniProtKB-SubCell"/>
</dbReference>
<evidence type="ECO:0000256" key="8">
    <source>
        <dbReference type="SAM" id="Coils"/>
    </source>
</evidence>
<dbReference type="Proteomes" id="UP000244005">
    <property type="component" value="Unassembled WGS sequence"/>
</dbReference>
<feature type="region of interest" description="Disordered" evidence="9">
    <location>
        <begin position="1725"/>
        <end position="1946"/>
    </location>
</feature>
<protein>
    <recommendedName>
        <fullName evidence="10">Inner centromere protein ARK-binding domain-containing protein</fullName>
    </recommendedName>
</protein>
<dbReference type="PANTHER" id="PTHR13142:SF1">
    <property type="entry name" value="INNER CENTROMERE PROTEIN"/>
    <property type="match status" value="1"/>
</dbReference>
<comment type="similarity">
    <text evidence="3">Belongs to the INCENP family.</text>
</comment>
<organism evidence="11 12">
    <name type="scientific">Marchantia polymorpha</name>
    <name type="common">Common liverwort</name>
    <name type="synonym">Marchantia aquatica</name>
    <dbReference type="NCBI Taxonomy" id="3197"/>
    <lineage>
        <taxon>Eukaryota</taxon>
        <taxon>Viridiplantae</taxon>
        <taxon>Streptophyta</taxon>
        <taxon>Embryophyta</taxon>
        <taxon>Marchantiophyta</taxon>
        <taxon>Marchantiopsida</taxon>
        <taxon>Marchantiidae</taxon>
        <taxon>Marchantiales</taxon>
        <taxon>Marchantiaceae</taxon>
        <taxon>Marchantia</taxon>
    </lineage>
</organism>
<evidence type="ECO:0000256" key="5">
    <source>
        <dbReference type="ARBA" id="ARBA00022829"/>
    </source>
</evidence>
<feature type="region of interest" description="Disordered" evidence="9">
    <location>
        <begin position="463"/>
        <end position="544"/>
    </location>
</feature>
<feature type="region of interest" description="Disordered" evidence="9">
    <location>
        <begin position="784"/>
        <end position="814"/>
    </location>
</feature>
<feature type="compositionally biased region" description="Basic and acidic residues" evidence="9">
    <location>
        <begin position="463"/>
        <end position="474"/>
    </location>
</feature>
<feature type="region of interest" description="Disordered" evidence="9">
    <location>
        <begin position="165"/>
        <end position="229"/>
    </location>
</feature>
<feature type="compositionally biased region" description="Basic residues" evidence="9">
    <location>
        <begin position="480"/>
        <end position="496"/>
    </location>
</feature>
<accession>A0A2R6XEF7</accession>
<dbReference type="EMBL" id="KZ772692">
    <property type="protein sequence ID" value="PTQ44488.1"/>
    <property type="molecule type" value="Genomic_DNA"/>
</dbReference>
<evidence type="ECO:0000256" key="2">
    <source>
        <dbReference type="ARBA" id="ARBA00004186"/>
    </source>
</evidence>
<keyword evidence="8" id="KW-0175">Coiled coil</keyword>
<evidence type="ECO:0000259" key="10">
    <source>
        <dbReference type="Pfam" id="PF03941"/>
    </source>
</evidence>
<feature type="region of interest" description="Disordered" evidence="9">
    <location>
        <begin position="1196"/>
        <end position="1247"/>
    </location>
</feature>